<accession>A0A9P0ABH5</accession>
<sequence length="171" mass="18816">MGRRMQIFGLPSYYPPATYRDAHFPSEHVAATSQPRFAPGFGDSIASEESIKPSSSATNDLMALGWNVLGLEQLTDDYDESEDEGWVVNKKPVIDFPENQLPCPSYLNKNADDVSNTLLNSGLQPSTGAASRLAVRFPIVLLVALLTCRLYGQTNFKKPLASINPKLYVHI</sequence>
<evidence type="ECO:0000313" key="1">
    <source>
        <dbReference type="EMBL" id="CAH0387097.1"/>
    </source>
</evidence>
<name>A0A9P0ABH5_BEMTA</name>
<organism evidence="1 2">
    <name type="scientific">Bemisia tabaci</name>
    <name type="common">Sweetpotato whitefly</name>
    <name type="synonym">Aleurodes tabaci</name>
    <dbReference type="NCBI Taxonomy" id="7038"/>
    <lineage>
        <taxon>Eukaryota</taxon>
        <taxon>Metazoa</taxon>
        <taxon>Ecdysozoa</taxon>
        <taxon>Arthropoda</taxon>
        <taxon>Hexapoda</taxon>
        <taxon>Insecta</taxon>
        <taxon>Pterygota</taxon>
        <taxon>Neoptera</taxon>
        <taxon>Paraneoptera</taxon>
        <taxon>Hemiptera</taxon>
        <taxon>Sternorrhyncha</taxon>
        <taxon>Aleyrodoidea</taxon>
        <taxon>Aleyrodidae</taxon>
        <taxon>Aleyrodinae</taxon>
        <taxon>Bemisia</taxon>
    </lineage>
</organism>
<protein>
    <submittedName>
        <fullName evidence="1">Uncharacterized protein</fullName>
    </submittedName>
</protein>
<evidence type="ECO:0000313" key="2">
    <source>
        <dbReference type="Proteomes" id="UP001152759"/>
    </source>
</evidence>
<dbReference type="AlphaFoldDB" id="A0A9P0ABH5"/>
<dbReference type="Proteomes" id="UP001152759">
    <property type="component" value="Chromosome 3"/>
</dbReference>
<reference evidence="1" key="1">
    <citation type="submission" date="2021-12" db="EMBL/GenBank/DDBJ databases">
        <authorList>
            <person name="King R."/>
        </authorList>
    </citation>
    <scope>NUCLEOTIDE SEQUENCE</scope>
</reference>
<dbReference type="EMBL" id="OU963864">
    <property type="protein sequence ID" value="CAH0387097.1"/>
    <property type="molecule type" value="Genomic_DNA"/>
</dbReference>
<gene>
    <name evidence="1" type="ORF">BEMITA_LOCUS6151</name>
</gene>
<proteinExistence type="predicted"/>
<keyword evidence="2" id="KW-1185">Reference proteome</keyword>